<dbReference type="PANTHER" id="PTHR28080">
    <property type="entry name" value="PEROXISOMAL BIOGENESIS FACTOR 3"/>
    <property type="match status" value="1"/>
</dbReference>
<evidence type="ECO:0000256" key="5">
    <source>
        <dbReference type="ARBA" id="ARBA00029630"/>
    </source>
</evidence>
<keyword evidence="6" id="KW-1185">Reference proteome</keyword>
<evidence type="ECO:0000256" key="1">
    <source>
        <dbReference type="ARBA" id="ARBA00011494"/>
    </source>
</evidence>
<dbReference type="GO" id="GO:0045046">
    <property type="term" value="P:protein import into peroxisome membrane"/>
    <property type="evidence" value="ECO:0007669"/>
    <property type="project" value="TreeGrafter"/>
</dbReference>
<comment type="subunit">
    <text evidence="1">Interacts with PEX19.</text>
</comment>
<dbReference type="RefSeq" id="XP_022107142.1">
    <property type="nucleotide sequence ID" value="XM_022251450.1"/>
</dbReference>
<evidence type="ECO:0000256" key="4">
    <source>
        <dbReference type="ARBA" id="ARBA00025338"/>
    </source>
</evidence>
<dbReference type="OMA" id="HRGWKDL"/>
<dbReference type="OrthoDB" id="45930at2759"/>
<organism evidence="6 7">
    <name type="scientific">Acanthaster planci</name>
    <name type="common">Crown-of-thorns starfish</name>
    <dbReference type="NCBI Taxonomy" id="133434"/>
    <lineage>
        <taxon>Eukaryota</taxon>
        <taxon>Metazoa</taxon>
        <taxon>Echinodermata</taxon>
        <taxon>Eleutherozoa</taxon>
        <taxon>Asterozoa</taxon>
        <taxon>Asteroidea</taxon>
        <taxon>Valvatacea</taxon>
        <taxon>Valvatida</taxon>
        <taxon>Acanthasteridae</taxon>
        <taxon>Acanthaster</taxon>
    </lineage>
</organism>
<reference evidence="7" key="1">
    <citation type="submission" date="2025-08" db="UniProtKB">
        <authorList>
            <consortium name="RefSeq"/>
        </authorList>
    </citation>
    <scope>IDENTIFICATION</scope>
</reference>
<evidence type="ECO:0000313" key="6">
    <source>
        <dbReference type="Proteomes" id="UP000694845"/>
    </source>
</evidence>
<name>A0A8B7ZQ07_ACAPL</name>
<protein>
    <recommendedName>
        <fullName evidence="2">Peroxisomal biogenesis factor 3</fullName>
    </recommendedName>
    <alternativeName>
        <fullName evidence="5">Peroxisomal assembly protein PEX3</fullName>
    </alternativeName>
</protein>
<dbReference type="Proteomes" id="UP000694845">
    <property type="component" value="Unplaced"/>
</dbReference>
<gene>
    <name evidence="7" type="primary">LOC110988168</name>
</gene>
<keyword evidence="3" id="KW-0962">Peroxisome biogenesis</keyword>
<evidence type="ECO:0000256" key="3">
    <source>
        <dbReference type="ARBA" id="ARBA00022593"/>
    </source>
</evidence>
<dbReference type="InterPro" id="IPR006966">
    <property type="entry name" value="Peroxin-3"/>
</dbReference>
<comment type="function">
    <text evidence="4">Involved in peroxisome biosynthesis and integrity. Assembles membrane vesicles before the matrix proteins are translocated. As a docking factor for PEX19, is necessary for the import of peroxisomal membrane proteins in the peroxisomes.</text>
</comment>
<proteinExistence type="predicted"/>
<dbReference type="GO" id="GO:0005778">
    <property type="term" value="C:peroxisomal membrane"/>
    <property type="evidence" value="ECO:0007669"/>
    <property type="project" value="InterPro"/>
</dbReference>
<dbReference type="KEGG" id="aplc:110988168"/>
<sequence length="378" mass="42837">MWESIKNFLRRHKRKFFVTGAVFGGAVLLWKFAQWKLQQWKDQETKDCLAMARRQHHFDSNQRTCNMTVLSMLPKLKEAIRHMLNSEKIVEALNKKPENRVDLWKELKIVSFCRTVASVYSTAMLVVFLRVQLNIIGGYMYLDTLPGKNGMNKERVLATPEVQQRYLSNVQYLLNDGMFSLVSAVKEAVTNVLASMPLQKKLGLRDIERLCSSIRCQVEAAKLGEQGSGMECTIHPLVRYMVPVEEDDGLGQDSACHILEEQLIISKLMLETRDMLESSDFHSVLNTCLDIGFSRVLDNMAEFFRPCAGSDLQSSGPSCVQLPLAKIIPIINSQIDSICGDTPNPFIQELLLMKCVKDFAANVYEAFSQLPPDPTHDP</sequence>
<evidence type="ECO:0000313" key="7">
    <source>
        <dbReference type="RefSeq" id="XP_022107142.1"/>
    </source>
</evidence>
<dbReference type="Pfam" id="PF04882">
    <property type="entry name" value="Peroxin-3"/>
    <property type="match status" value="1"/>
</dbReference>
<dbReference type="AlphaFoldDB" id="A0A8B7ZQ07"/>
<dbReference type="PANTHER" id="PTHR28080:SF1">
    <property type="entry name" value="PEROXISOMAL BIOGENESIS FACTOR 3"/>
    <property type="match status" value="1"/>
</dbReference>
<evidence type="ECO:0000256" key="2">
    <source>
        <dbReference type="ARBA" id="ARBA00014294"/>
    </source>
</evidence>
<accession>A0A8B7ZQ07</accession>
<dbReference type="GO" id="GO:0030674">
    <property type="term" value="F:protein-macromolecule adaptor activity"/>
    <property type="evidence" value="ECO:0007669"/>
    <property type="project" value="TreeGrafter"/>
</dbReference>
<dbReference type="GeneID" id="110988168"/>